<keyword evidence="2" id="KW-1133">Transmembrane helix</keyword>
<evidence type="ECO:0000256" key="1">
    <source>
        <dbReference type="SAM" id="MobiDB-lite"/>
    </source>
</evidence>
<evidence type="ECO:0000313" key="4">
    <source>
        <dbReference type="EMBL" id="RDD81852.1"/>
    </source>
</evidence>
<comment type="caution">
    <text evidence="4">The sequence shown here is derived from an EMBL/GenBank/DDBJ whole genome shotgun (WGS) entry which is preliminary data.</text>
</comment>
<feature type="transmembrane region" description="Helical" evidence="2">
    <location>
        <begin position="12"/>
        <end position="38"/>
    </location>
</feature>
<evidence type="ECO:0000313" key="5">
    <source>
        <dbReference type="Proteomes" id="UP000253782"/>
    </source>
</evidence>
<dbReference type="OrthoDB" id="9762238at2"/>
<name>A0A369UM72_9GAMM</name>
<dbReference type="RefSeq" id="WP_114845720.1">
    <property type="nucleotide sequence ID" value="NZ_JBHSPE010000005.1"/>
</dbReference>
<dbReference type="InterPro" id="IPR011836">
    <property type="entry name" value="YhdP"/>
</dbReference>
<dbReference type="PANTHER" id="PTHR38690:SF1">
    <property type="entry name" value="PROTEASE"/>
    <property type="match status" value="1"/>
</dbReference>
<keyword evidence="2" id="KW-0812">Transmembrane</keyword>
<protein>
    <submittedName>
        <fullName evidence="4">TIGR02099 family protein</fullName>
    </submittedName>
</protein>
<sequence length="1310" mass="139209">MNVRWQRWLHRALRALGWVAGICVISLAVLMALTQLLLPLLADHPQWVAAQLSKQLQRPVTFASMDGRWQGSGPLFVLRDVTIASAEPGSAQGGSPLHIPETELKLDFGGWLLPSRHLLNLYVRGLQLDLGRDADGTWHVNGIGMAGGSDRQEVSFRGLSVGLWLSDLRLDITDGRVGKHYTLIADQLRLTRQNGRIRVGALLRREGASGLLHGAGSFREDGADGRLWLAGSDVDLHGLLAGVDLGGYTAEGGHGSAASWLDWRHAKVVRNLTRFDLNDVVVSNPNGGKAQVTGLHGLAEIRFVDAGSQFRWAGDDGSALVAALSKSGADLARVDVAAKNLQVAPLLPWLALKPNLSLPLAQWLGGGKPHGNLPHAALRWSQASGLEYLDVGFDDIGIDAAGKLPGVNSLHGELRGDAEAFALELPQQAATLNFPHTFRKPFVLSQLASHAAFWHGDDAWHIGLDALDFMGVGYSGQVRGEVALPDAGGRPFLDLYAALNHTDVQAAKLFWPIDSMSPASIEWLDRALVSGNIDTGAILVRGDLRDWPFRNNEGRFEARAEISGLTLDYGKDWPHAEGVSAVANFVNNGMLVETSTGQALGNKLERAVALIPDFANTILDLNVQGSGSGASLMEFVRKSPIGSRQADALSKLSLGGNGSFDFHLVMPLKDSKNFTLAGTTQLKDVDLNAPEWNLKLEKINGQASFDGHGFRGDALDVGYRGQPSKLNLAIAGATGRPDTALSAQLSGRYSVSELIQGYTQLNWLNQMMSGRSDFVIGFDITHPAGSSDTAQTLSVDSTLVGTAMNFPVPLKKAESSTVPLHLTLGLPISGGDLQVALGQVSRAHFRLPAGEGKPLAATIVLGNRAPDTLPDKGMRFRGHAARLDVSGWVQYIASGTGSEGASLESLDVSADKAELFGHSFPSMRIQAVPETDVLNVEVDSQAVAGRFNVPSVDLRKRGVTARLHHLYWPKDVTLKEGGAPVKPGADATVDGAAPVPPAHPENTGVNPSALPPFHLWIGDLRFGEARLGEARLETWPTDHGMHIDQLRALSPSVQINAAGDWNGTPTDSRTHLRIDFTAENLGEMLSAFGFEGLFNGGKTRAQIDSTWPGAPSAMDMANMDGKLSVNVTDGRIPEVAPGVGRLFGLVSIVELPRRLTLDFGDVFGKGLAFDSIAGDFQLAHGNATTQNLEIHGPAAEISIKGRTGLRAKDYDQEVHVLPHVGNSLPIVGAVVGGPIGAAAGFVVQGILGRGLSHAAGARYRITGTWDKPVMTLIERSGMPVTPVVPPMQPGIPAASGSSIAVPATASSVGR</sequence>
<organism evidence="4 5">
    <name type="scientific">Dyella tabacisoli</name>
    <dbReference type="NCBI Taxonomy" id="2282381"/>
    <lineage>
        <taxon>Bacteria</taxon>
        <taxon>Pseudomonadati</taxon>
        <taxon>Pseudomonadota</taxon>
        <taxon>Gammaproteobacteria</taxon>
        <taxon>Lysobacterales</taxon>
        <taxon>Rhodanobacteraceae</taxon>
        <taxon>Dyella</taxon>
    </lineage>
</organism>
<keyword evidence="2" id="KW-0472">Membrane</keyword>
<dbReference type="Proteomes" id="UP000253782">
    <property type="component" value="Unassembled WGS sequence"/>
</dbReference>
<keyword evidence="5" id="KW-1185">Reference proteome</keyword>
<dbReference type="NCBIfam" id="TIGR02099">
    <property type="entry name" value="YhdP family protein"/>
    <property type="match status" value="1"/>
</dbReference>
<proteinExistence type="predicted"/>
<reference evidence="4 5" key="1">
    <citation type="submission" date="2018-07" db="EMBL/GenBank/DDBJ databases">
        <title>Dyella tabacisoli L4-6T, whole genome shotgun sequence.</title>
        <authorList>
            <person name="Zhou X.-K."/>
            <person name="Li W.-J."/>
            <person name="Duan Y.-Q."/>
        </authorList>
    </citation>
    <scope>NUCLEOTIDE SEQUENCE [LARGE SCALE GENOMIC DNA]</scope>
    <source>
        <strain evidence="4 5">L4-6</strain>
    </source>
</reference>
<dbReference type="Pfam" id="PF13116">
    <property type="entry name" value="YhdP"/>
    <property type="match status" value="1"/>
</dbReference>
<evidence type="ECO:0000256" key="2">
    <source>
        <dbReference type="SAM" id="Phobius"/>
    </source>
</evidence>
<gene>
    <name evidence="4" type="ORF">DVJ77_10695</name>
</gene>
<feature type="region of interest" description="Disordered" evidence="1">
    <location>
        <begin position="981"/>
        <end position="1006"/>
    </location>
</feature>
<dbReference type="PANTHER" id="PTHR38690">
    <property type="entry name" value="PROTEASE-RELATED"/>
    <property type="match status" value="1"/>
</dbReference>
<dbReference type="EMBL" id="QQAH01000009">
    <property type="protein sequence ID" value="RDD81852.1"/>
    <property type="molecule type" value="Genomic_DNA"/>
</dbReference>
<accession>A0A369UM72</accession>
<dbReference type="InterPro" id="IPR025263">
    <property type="entry name" value="YhdP_central"/>
</dbReference>
<evidence type="ECO:0000259" key="3">
    <source>
        <dbReference type="Pfam" id="PF13116"/>
    </source>
</evidence>
<feature type="domain" description="YhdP central" evidence="3">
    <location>
        <begin position="1"/>
        <end position="1269"/>
    </location>
</feature>